<feature type="transmembrane region" description="Helical" evidence="1">
    <location>
        <begin position="34"/>
        <end position="52"/>
    </location>
</feature>
<feature type="transmembrane region" description="Helical" evidence="1">
    <location>
        <begin position="64"/>
        <end position="86"/>
    </location>
</feature>
<dbReference type="RefSeq" id="WP_045708707.1">
    <property type="nucleotide sequence ID" value="NZ_CP163445.1"/>
</dbReference>
<evidence type="ECO:0000256" key="1">
    <source>
        <dbReference type="SAM" id="Phobius"/>
    </source>
</evidence>
<sequence length="172" mass="18440">MSDDGAPGRDETAQERADRLWTDMLQEVRVCQTGAQILFGFLIGVAFTPRFAALPDFDKNLYTATVILGAVATGALVAPVAFHRLLAGRGMKPELVHVAGHLIAAGLVTLALTIAAALLLLLRTATGSPTAAWIISSVVLLWFTTTWLVLPHVVLRRAAARRSATDDDGRQR</sequence>
<gene>
    <name evidence="2" type="ORF">AB2U05_03265</name>
</gene>
<organism evidence="2">
    <name type="scientific">Streptomyces sp. Y1</name>
    <dbReference type="NCBI Taxonomy" id="3238634"/>
    <lineage>
        <taxon>Bacteria</taxon>
        <taxon>Bacillati</taxon>
        <taxon>Actinomycetota</taxon>
        <taxon>Actinomycetes</taxon>
        <taxon>Kitasatosporales</taxon>
        <taxon>Streptomycetaceae</taxon>
        <taxon>Streptomyces</taxon>
    </lineage>
</organism>
<reference evidence="2" key="1">
    <citation type="submission" date="2024-07" db="EMBL/GenBank/DDBJ databases">
        <authorList>
            <person name="Yu S.T."/>
        </authorList>
    </citation>
    <scope>NUCLEOTIDE SEQUENCE</scope>
    <source>
        <strain evidence="2">Y1</strain>
    </source>
</reference>
<name>A0AB39TDH7_9ACTN</name>
<feature type="transmembrane region" description="Helical" evidence="1">
    <location>
        <begin position="133"/>
        <end position="155"/>
    </location>
</feature>
<dbReference type="AlphaFoldDB" id="A0AB39TDH7"/>
<dbReference type="Pfam" id="PF19853">
    <property type="entry name" value="DUF6328"/>
    <property type="match status" value="1"/>
</dbReference>
<evidence type="ECO:0000313" key="2">
    <source>
        <dbReference type="EMBL" id="XDQ77574.1"/>
    </source>
</evidence>
<protein>
    <submittedName>
        <fullName evidence="2">DUF6328 family protein</fullName>
    </submittedName>
</protein>
<keyword evidence="1" id="KW-0812">Transmembrane</keyword>
<feature type="transmembrane region" description="Helical" evidence="1">
    <location>
        <begin position="98"/>
        <end position="121"/>
    </location>
</feature>
<accession>A0AB39TDH7</accession>
<dbReference type="EMBL" id="CP163445">
    <property type="protein sequence ID" value="XDQ77574.1"/>
    <property type="molecule type" value="Genomic_DNA"/>
</dbReference>
<keyword evidence="1" id="KW-1133">Transmembrane helix</keyword>
<keyword evidence="1" id="KW-0472">Membrane</keyword>
<proteinExistence type="predicted"/>
<dbReference type="InterPro" id="IPR046291">
    <property type="entry name" value="DUF6328"/>
</dbReference>